<organism evidence="2 3">
    <name type="scientific">Caulobacter hibisci</name>
    <dbReference type="NCBI Taxonomy" id="2035993"/>
    <lineage>
        <taxon>Bacteria</taxon>
        <taxon>Pseudomonadati</taxon>
        <taxon>Pseudomonadota</taxon>
        <taxon>Alphaproteobacteria</taxon>
        <taxon>Caulobacterales</taxon>
        <taxon>Caulobacteraceae</taxon>
        <taxon>Caulobacter</taxon>
    </lineage>
</organism>
<feature type="signal peptide" evidence="1">
    <location>
        <begin position="1"/>
        <end position="26"/>
    </location>
</feature>
<reference evidence="2 3" key="1">
    <citation type="submission" date="2020-11" db="EMBL/GenBank/DDBJ databases">
        <title>genome sequence of strain KACC 18849.</title>
        <authorList>
            <person name="Gao J."/>
            <person name="Zhang X."/>
        </authorList>
    </citation>
    <scope>NUCLEOTIDE SEQUENCE [LARGE SCALE GENOMIC DNA]</scope>
    <source>
        <strain evidence="2 3">KACC 18849</strain>
    </source>
</reference>
<proteinExistence type="predicted"/>
<sequence>MAHAKAASALAALGLLLLAGPGLAQAQTQTTPQGPLGVGGKWMLDLPRSHFNEALTGAAPLSGELDITKDDGKSIAWTLVEEDDEGVAAIQFADASLDGGPTRAVVNFNFVTLSVERTGQSSVAVMTHGQTGRRQTMHVALSAPDTLLIEQDVDGKPGPPDQTLTFVRKK</sequence>
<evidence type="ECO:0000313" key="2">
    <source>
        <dbReference type="EMBL" id="MBI1682119.1"/>
    </source>
</evidence>
<name>A0ABS0SRN1_9CAUL</name>
<evidence type="ECO:0008006" key="4">
    <source>
        <dbReference type="Google" id="ProtNLM"/>
    </source>
</evidence>
<comment type="caution">
    <text evidence="2">The sequence shown here is derived from an EMBL/GenBank/DDBJ whole genome shotgun (WGS) entry which is preliminary data.</text>
</comment>
<dbReference type="Proteomes" id="UP000639859">
    <property type="component" value="Unassembled WGS sequence"/>
</dbReference>
<accession>A0ABS0SRN1</accession>
<gene>
    <name evidence="2" type="ORF">I4Q42_00375</name>
</gene>
<feature type="chain" id="PRO_5045362311" description="Lipocalin-like domain-containing protein" evidence="1">
    <location>
        <begin position="27"/>
        <end position="170"/>
    </location>
</feature>
<dbReference type="EMBL" id="JADWOX010000001">
    <property type="protein sequence ID" value="MBI1682119.1"/>
    <property type="molecule type" value="Genomic_DNA"/>
</dbReference>
<dbReference type="RefSeq" id="WP_198574094.1">
    <property type="nucleotide sequence ID" value="NZ_JADWOX010000001.1"/>
</dbReference>
<protein>
    <recommendedName>
        <fullName evidence="4">Lipocalin-like domain-containing protein</fullName>
    </recommendedName>
</protein>
<keyword evidence="1" id="KW-0732">Signal</keyword>
<keyword evidence="3" id="KW-1185">Reference proteome</keyword>
<evidence type="ECO:0000256" key="1">
    <source>
        <dbReference type="SAM" id="SignalP"/>
    </source>
</evidence>
<evidence type="ECO:0000313" key="3">
    <source>
        <dbReference type="Proteomes" id="UP000639859"/>
    </source>
</evidence>